<evidence type="ECO:0000313" key="2">
    <source>
        <dbReference type="Proteomes" id="UP000095552"/>
    </source>
</evidence>
<evidence type="ECO:0000313" key="1">
    <source>
        <dbReference type="EMBL" id="OEK04420.1"/>
    </source>
</evidence>
<dbReference type="Proteomes" id="UP000095552">
    <property type="component" value="Unassembled WGS sequence"/>
</dbReference>
<organism evidence="1 2">
    <name type="scientific">Roseivirga misakiensis</name>
    <dbReference type="NCBI Taxonomy" id="1563681"/>
    <lineage>
        <taxon>Bacteria</taxon>
        <taxon>Pseudomonadati</taxon>
        <taxon>Bacteroidota</taxon>
        <taxon>Cytophagia</taxon>
        <taxon>Cytophagales</taxon>
        <taxon>Roseivirgaceae</taxon>
        <taxon>Roseivirga</taxon>
    </lineage>
</organism>
<sequence length="370" mass="42413">MKKTKLVIASLLKPIDDTRMLDKFGLSIAETNTYDVNIIGFDSKNTRAVENITFHPLKSFTRLSFSRLLKPFKVFRIYIKVKPKVIIANTHELLIVTSLYKILFGGTFIYDIRENYAKNIRNTAVFPAPLKPFIAAWVRLKEWISKPFVDQYILAERVYLKQLPFLSKRSTIIENKYVPLVTSRIDDSKHQSDRISLVFTGTIADSNGVFEAIEVTKNLHRLNENIRLKIVGYCALKRDLVRLKEEIKDLDFISLNGGDHLVPHTEIVEAIHQADFGFVFKKANNGMNDEKLLTRLFEYTANKLPILLINNPNWISFCQSFNAAVTIDPYNFVPEELLNQLETTAFYTTGDVSESLWSTESPKLLAILAD</sequence>
<dbReference type="RefSeq" id="WP_069835925.1">
    <property type="nucleotide sequence ID" value="NZ_MDGQ01000005.1"/>
</dbReference>
<accession>A0A1E5SZ83</accession>
<dbReference type="Gene3D" id="3.40.50.2000">
    <property type="entry name" value="Glycogen Phosphorylase B"/>
    <property type="match status" value="1"/>
</dbReference>
<protein>
    <recommendedName>
        <fullName evidence="3">Glycosyl transferase family 1 domain-containing protein</fullName>
    </recommendedName>
</protein>
<dbReference type="EMBL" id="MDGQ01000005">
    <property type="protein sequence ID" value="OEK04420.1"/>
    <property type="molecule type" value="Genomic_DNA"/>
</dbReference>
<keyword evidence="2" id="KW-1185">Reference proteome</keyword>
<gene>
    <name evidence="1" type="ORF">BFP71_13150</name>
</gene>
<dbReference type="STRING" id="1563681.BFP71_13150"/>
<dbReference type="OrthoDB" id="925984at2"/>
<evidence type="ECO:0008006" key="3">
    <source>
        <dbReference type="Google" id="ProtNLM"/>
    </source>
</evidence>
<reference evidence="1 2" key="1">
    <citation type="submission" date="2016-08" db="EMBL/GenBank/DDBJ databases">
        <title>Draft genome of Fabibacter sp. strain SK-8.</title>
        <authorList>
            <person name="Wong S.-K."/>
            <person name="Hamasaki K."/>
            <person name="Yoshizawa S."/>
        </authorList>
    </citation>
    <scope>NUCLEOTIDE SEQUENCE [LARGE SCALE GENOMIC DNA]</scope>
    <source>
        <strain evidence="1 2">SK-8</strain>
    </source>
</reference>
<dbReference type="AlphaFoldDB" id="A0A1E5SZ83"/>
<comment type="caution">
    <text evidence="1">The sequence shown here is derived from an EMBL/GenBank/DDBJ whole genome shotgun (WGS) entry which is preliminary data.</text>
</comment>
<name>A0A1E5SZ83_9BACT</name>
<proteinExistence type="predicted"/>
<dbReference type="SUPFAM" id="SSF53756">
    <property type="entry name" value="UDP-Glycosyltransferase/glycogen phosphorylase"/>
    <property type="match status" value="1"/>
</dbReference>